<evidence type="ECO:0000259" key="1">
    <source>
        <dbReference type="Pfam" id="PF08241"/>
    </source>
</evidence>
<dbReference type="PANTHER" id="PTHR43861">
    <property type="entry name" value="TRANS-ACONITATE 2-METHYLTRANSFERASE-RELATED"/>
    <property type="match status" value="1"/>
</dbReference>
<evidence type="ECO:0000313" key="2">
    <source>
        <dbReference type="EMBL" id="KRM61590.1"/>
    </source>
</evidence>
<dbReference type="STRING" id="1423813.FC26_GL001665"/>
<dbReference type="SUPFAM" id="SSF53335">
    <property type="entry name" value="S-adenosyl-L-methionine-dependent methyltransferases"/>
    <property type="match status" value="1"/>
</dbReference>
<dbReference type="CDD" id="cd02440">
    <property type="entry name" value="AdoMet_MTases"/>
    <property type="match status" value="1"/>
</dbReference>
<dbReference type="InterPro" id="IPR029063">
    <property type="entry name" value="SAM-dependent_MTases_sf"/>
</dbReference>
<dbReference type="Proteomes" id="UP000051733">
    <property type="component" value="Unassembled WGS sequence"/>
</dbReference>
<dbReference type="OrthoDB" id="9760689at2"/>
<protein>
    <submittedName>
        <fullName evidence="2">Methyltransferase domain protein</fullName>
    </submittedName>
</protein>
<dbReference type="RefSeq" id="WP_057778875.1">
    <property type="nucleotide sequence ID" value="NZ_AYYY01000025.1"/>
</dbReference>
<dbReference type="PATRIC" id="fig|1423813.3.peg.1692"/>
<evidence type="ECO:0000313" key="3">
    <source>
        <dbReference type="Proteomes" id="UP000051733"/>
    </source>
</evidence>
<keyword evidence="2" id="KW-0489">Methyltransferase</keyword>
<dbReference type="GO" id="GO:0008757">
    <property type="term" value="F:S-adenosylmethionine-dependent methyltransferase activity"/>
    <property type="evidence" value="ECO:0007669"/>
    <property type="project" value="InterPro"/>
</dbReference>
<name>A0A0R2AD36_9LACO</name>
<gene>
    <name evidence="2" type="ORF">FC26_GL001665</name>
</gene>
<keyword evidence="2" id="KW-0808">Transferase</keyword>
<sequence>MTEWNATLYDRQHDFVAEYGKGLLTFVPQRPKQAILDLGCGTGTLTAQLNSLGDDVKGTDRSPAMIAQARRSYPTIQFEVEDGLQMTDVNRWDVIFSNAVFHWIQDHPRLLRRIYQALRPGGQLICEFGAAGNIATIENGFREAIAAYGGTYHSKFNFATVAQLTQQAQVAGLVVEKCYDFERPTPLKAGEQGLANWARQFFASELASFSPVEQDEILARLATRVRDELWDGHQWVADYRRIRCVARKD</sequence>
<dbReference type="Pfam" id="PF08241">
    <property type="entry name" value="Methyltransf_11"/>
    <property type="match status" value="1"/>
</dbReference>
<keyword evidence="3" id="KW-1185">Reference proteome</keyword>
<comment type="caution">
    <text evidence="2">The sequence shown here is derived from an EMBL/GenBank/DDBJ whole genome shotgun (WGS) entry which is preliminary data.</text>
</comment>
<dbReference type="GO" id="GO:0032259">
    <property type="term" value="P:methylation"/>
    <property type="evidence" value="ECO:0007669"/>
    <property type="project" value="UniProtKB-KW"/>
</dbReference>
<accession>A0A0R2AD36</accession>
<dbReference type="InterPro" id="IPR013216">
    <property type="entry name" value="Methyltransf_11"/>
</dbReference>
<feature type="domain" description="Methyltransferase type 11" evidence="1">
    <location>
        <begin position="36"/>
        <end position="126"/>
    </location>
</feature>
<dbReference type="Gene3D" id="3.40.50.150">
    <property type="entry name" value="Vaccinia Virus protein VP39"/>
    <property type="match status" value="1"/>
</dbReference>
<proteinExistence type="predicted"/>
<reference evidence="2 3" key="1">
    <citation type="journal article" date="2015" name="Genome Announc.">
        <title>Expanding the biotechnology potential of lactobacilli through comparative genomics of 213 strains and associated genera.</title>
        <authorList>
            <person name="Sun Z."/>
            <person name="Harris H.M."/>
            <person name="McCann A."/>
            <person name="Guo C."/>
            <person name="Argimon S."/>
            <person name="Zhang W."/>
            <person name="Yang X."/>
            <person name="Jeffery I.B."/>
            <person name="Cooney J.C."/>
            <person name="Kagawa T.F."/>
            <person name="Liu W."/>
            <person name="Song Y."/>
            <person name="Salvetti E."/>
            <person name="Wrobel A."/>
            <person name="Rasinkangas P."/>
            <person name="Parkhill J."/>
            <person name="Rea M.C."/>
            <person name="O'Sullivan O."/>
            <person name="Ritari J."/>
            <person name="Douillard F.P."/>
            <person name="Paul Ross R."/>
            <person name="Yang R."/>
            <person name="Briner A.E."/>
            <person name="Felis G.E."/>
            <person name="de Vos W.M."/>
            <person name="Barrangou R."/>
            <person name="Klaenhammer T.R."/>
            <person name="Caufield P.W."/>
            <person name="Cui Y."/>
            <person name="Zhang H."/>
            <person name="O'Toole P.W."/>
        </authorList>
    </citation>
    <scope>NUCLEOTIDE SEQUENCE [LARGE SCALE GENOMIC DNA]</scope>
    <source>
        <strain evidence="2 3">DSM 20634</strain>
    </source>
</reference>
<dbReference type="PANTHER" id="PTHR43861:SF1">
    <property type="entry name" value="TRANS-ACONITATE 2-METHYLTRANSFERASE"/>
    <property type="match status" value="1"/>
</dbReference>
<dbReference type="AlphaFoldDB" id="A0A0R2AD36"/>
<organism evidence="2 3">
    <name type="scientific">Paucilactobacillus vaccinostercus DSM 20634</name>
    <dbReference type="NCBI Taxonomy" id="1423813"/>
    <lineage>
        <taxon>Bacteria</taxon>
        <taxon>Bacillati</taxon>
        <taxon>Bacillota</taxon>
        <taxon>Bacilli</taxon>
        <taxon>Lactobacillales</taxon>
        <taxon>Lactobacillaceae</taxon>
        <taxon>Paucilactobacillus</taxon>
    </lineage>
</organism>
<dbReference type="EMBL" id="AYYY01000025">
    <property type="protein sequence ID" value="KRM61590.1"/>
    <property type="molecule type" value="Genomic_DNA"/>
</dbReference>